<evidence type="ECO:0000256" key="10">
    <source>
        <dbReference type="ARBA" id="ARBA00023065"/>
    </source>
</evidence>
<keyword evidence="5" id="KW-0997">Cell inner membrane</keyword>
<proteinExistence type="inferred from homology"/>
<evidence type="ECO:0000256" key="4">
    <source>
        <dbReference type="ARBA" id="ARBA00022475"/>
    </source>
</evidence>
<feature type="transmembrane region" description="Helical" evidence="12">
    <location>
        <begin position="315"/>
        <end position="337"/>
    </location>
</feature>
<feature type="transmembrane region" description="Helical" evidence="12">
    <location>
        <begin position="441"/>
        <end position="466"/>
    </location>
</feature>
<feature type="transmembrane region" description="Helical" evidence="12">
    <location>
        <begin position="22"/>
        <end position="43"/>
    </location>
</feature>
<evidence type="ECO:0000256" key="7">
    <source>
        <dbReference type="ARBA" id="ARBA00022692"/>
    </source>
</evidence>
<feature type="transmembrane region" description="Helical" evidence="12">
    <location>
        <begin position="222"/>
        <end position="245"/>
    </location>
</feature>
<comment type="similarity">
    <text evidence="2">Belongs to the TrkH potassium transport family.</text>
</comment>
<evidence type="ECO:0000256" key="11">
    <source>
        <dbReference type="ARBA" id="ARBA00023136"/>
    </source>
</evidence>
<dbReference type="PANTHER" id="PTHR32024">
    <property type="entry name" value="TRK SYSTEM POTASSIUM UPTAKE PROTEIN TRKG-RELATED"/>
    <property type="match status" value="1"/>
</dbReference>
<dbReference type="InterPro" id="IPR003445">
    <property type="entry name" value="Cat_transpt"/>
</dbReference>
<evidence type="ECO:0000256" key="8">
    <source>
        <dbReference type="ARBA" id="ARBA00022958"/>
    </source>
</evidence>
<dbReference type="PIRSF" id="PIRSF006247">
    <property type="entry name" value="TrkH"/>
    <property type="match status" value="1"/>
</dbReference>
<feature type="transmembrane region" description="Helical" evidence="12">
    <location>
        <begin position="55"/>
        <end position="77"/>
    </location>
</feature>
<dbReference type="InterPro" id="IPR004772">
    <property type="entry name" value="TrkH"/>
</dbReference>
<keyword evidence="10" id="KW-0406">Ion transport</keyword>
<name>A0A381NJE5_9ZZZZ</name>
<evidence type="ECO:0000256" key="2">
    <source>
        <dbReference type="ARBA" id="ARBA00009137"/>
    </source>
</evidence>
<evidence type="ECO:0000256" key="9">
    <source>
        <dbReference type="ARBA" id="ARBA00022989"/>
    </source>
</evidence>
<feature type="transmembrane region" description="Helical" evidence="12">
    <location>
        <begin position="122"/>
        <end position="149"/>
    </location>
</feature>
<accession>A0A381NJE5</accession>
<protein>
    <recommendedName>
        <fullName evidence="14">Potassium transporter</fullName>
    </recommendedName>
</protein>
<evidence type="ECO:0000256" key="5">
    <source>
        <dbReference type="ARBA" id="ARBA00022519"/>
    </source>
</evidence>
<dbReference type="GO" id="GO:0015379">
    <property type="term" value="F:potassium:chloride symporter activity"/>
    <property type="evidence" value="ECO:0007669"/>
    <property type="project" value="InterPro"/>
</dbReference>
<keyword evidence="7 12" id="KW-0812">Transmembrane</keyword>
<dbReference type="PANTHER" id="PTHR32024:SF2">
    <property type="entry name" value="TRK SYSTEM POTASSIUM UPTAKE PROTEIN TRKG-RELATED"/>
    <property type="match status" value="1"/>
</dbReference>
<keyword evidence="6" id="KW-0633">Potassium transport</keyword>
<gene>
    <name evidence="13" type="ORF">METZ01_LOCUS7529</name>
</gene>
<keyword evidence="9 12" id="KW-1133">Transmembrane helix</keyword>
<evidence type="ECO:0000313" key="13">
    <source>
        <dbReference type="EMBL" id="SUZ54675.1"/>
    </source>
</evidence>
<evidence type="ECO:0000256" key="1">
    <source>
        <dbReference type="ARBA" id="ARBA00004429"/>
    </source>
</evidence>
<evidence type="ECO:0000256" key="12">
    <source>
        <dbReference type="SAM" id="Phobius"/>
    </source>
</evidence>
<feature type="transmembrane region" description="Helical" evidence="12">
    <location>
        <begin position="376"/>
        <end position="401"/>
    </location>
</feature>
<feature type="transmembrane region" description="Helical" evidence="12">
    <location>
        <begin position="260"/>
        <end position="279"/>
    </location>
</feature>
<evidence type="ECO:0000256" key="6">
    <source>
        <dbReference type="ARBA" id="ARBA00022538"/>
    </source>
</evidence>
<keyword evidence="3" id="KW-0813">Transport</keyword>
<keyword evidence="4" id="KW-1003">Cell membrane</keyword>
<keyword evidence="8" id="KW-0630">Potassium</keyword>
<dbReference type="NCBIfam" id="TIGR00933">
    <property type="entry name" value="2a38"/>
    <property type="match status" value="1"/>
</dbReference>
<reference evidence="13" key="1">
    <citation type="submission" date="2018-05" db="EMBL/GenBank/DDBJ databases">
        <authorList>
            <person name="Lanie J.A."/>
            <person name="Ng W.-L."/>
            <person name="Kazmierczak K.M."/>
            <person name="Andrzejewski T.M."/>
            <person name="Davidsen T.M."/>
            <person name="Wayne K.J."/>
            <person name="Tettelin H."/>
            <person name="Glass J.I."/>
            <person name="Rusch D."/>
            <person name="Podicherti R."/>
            <person name="Tsui H.-C.T."/>
            <person name="Winkler M.E."/>
        </authorList>
    </citation>
    <scope>NUCLEOTIDE SEQUENCE</scope>
</reference>
<evidence type="ECO:0008006" key="14">
    <source>
        <dbReference type="Google" id="ProtNLM"/>
    </source>
</evidence>
<dbReference type="AlphaFoldDB" id="A0A381NJE5"/>
<evidence type="ECO:0000256" key="3">
    <source>
        <dbReference type="ARBA" id="ARBA00022448"/>
    </source>
</evidence>
<dbReference type="GO" id="GO:0005886">
    <property type="term" value="C:plasma membrane"/>
    <property type="evidence" value="ECO:0007669"/>
    <property type="project" value="UniProtKB-SubCell"/>
</dbReference>
<feature type="transmembrane region" description="Helical" evidence="12">
    <location>
        <begin position="170"/>
        <end position="187"/>
    </location>
</feature>
<comment type="subcellular location">
    <subcellularLocation>
        <location evidence="1">Cell inner membrane</location>
        <topology evidence="1">Multi-pass membrane protein</topology>
    </subcellularLocation>
</comment>
<organism evidence="13">
    <name type="scientific">marine metagenome</name>
    <dbReference type="NCBI Taxonomy" id="408172"/>
    <lineage>
        <taxon>unclassified sequences</taxon>
        <taxon>metagenomes</taxon>
        <taxon>ecological metagenomes</taxon>
    </lineage>
</organism>
<sequence>MINGFLMLTAVPFGIYFNENSFIGILISSFLNIAVGFQFYHLTKNKGNKDLKRRDGYLIVTSSWIFMCLFGMLPYVLSGQIPSLTDAFFETVSGYTTTGATILNNIESLDHGILFWRSLTQWIGGMGIIVLAVAILPFLGIGGMQLFVAEAPGVSLDKLQPRIKETAKRLWIIYISFTVLLFFILYAEGMSLFDAVNHAMTTFATGGFSTKDASIGYFDSPIIHYTIILFMMISATNFTLIYFGLKLNFKKVFYNEEFRIYFLFILIVSLLVFISLLQYDISNVEETFRIALFNVASIITTSGFSTADYTGWSEFLTILFFILMFFGASAGSTSGGVKIVRHVILLKNTYIELKKQIHQSGVFTLRFNNSKIPENVVFNILAFMMLYVVIFSVGSVIMTLLGVDFMTAIGSVAASLGNVGPGIGSVGPDATYSSIPIAGKWFLSLLMFIGRLELFTFLMILTPAFWKHN</sequence>
<keyword evidence="11 12" id="KW-0472">Membrane</keyword>
<dbReference type="EMBL" id="UINC01000401">
    <property type="protein sequence ID" value="SUZ54675.1"/>
    <property type="molecule type" value="Genomic_DNA"/>
</dbReference>
<dbReference type="Pfam" id="PF02386">
    <property type="entry name" value="TrkH"/>
    <property type="match status" value="1"/>
</dbReference>